<sequence length="239" mass="26799">MLRFWSFSGVFARDLSPGRKSNRRYTGSMNMRCPDRASESRRSRALLFPAVFAALYCALKLWVLPKSERVSRIRPQNLHFAAADGGVPMVDLDVEAKRAIECHQRCGSYMLEFRAAGKQRPPVISSNQEEKRREETSQCVEPIGQRGFFNLHPQNPVSVSSYSNISSGESGGAKPPWLLLKHYGVAHRDRSVMCFEHVWGACSKVIQRLKSSQENEDVHYAGCSLLSLYLCSPLSNSAG</sequence>
<keyword evidence="2" id="KW-1185">Reference proteome</keyword>
<name>A0A176WKD9_MARPO</name>
<organism evidence="1 2">
    <name type="scientific">Marchantia polymorpha subsp. ruderalis</name>
    <dbReference type="NCBI Taxonomy" id="1480154"/>
    <lineage>
        <taxon>Eukaryota</taxon>
        <taxon>Viridiplantae</taxon>
        <taxon>Streptophyta</taxon>
        <taxon>Embryophyta</taxon>
        <taxon>Marchantiophyta</taxon>
        <taxon>Marchantiopsida</taxon>
        <taxon>Marchantiidae</taxon>
        <taxon>Marchantiales</taxon>
        <taxon>Marchantiaceae</taxon>
        <taxon>Marchantia</taxon>
    </lineage>
</organism>
<protein>
    <submittedName>
        <fullName evidence="1">Uncharacterized protein</fullName>
    </submittedName>
</protein>
<evidence type="ECO:0000313" key="2">
    <source>
        <dbReference type="Proteomes" id="UP000077202"/>
    </source>
</evidence>
<dbReference type="AlphaFoldDB" id="A0A176WKD9"/>
<gene>
    <name evidence="1" type="ORF">AXG93_4085s1280</name>
</gene>
<evidence type="ECO:0000313" key="1">
    <source>
        <dbReference type="EMBL" id="OAE32706.1"/>
    </source>
</evidence>
<accession>A0A176WKD9</accession>
<dbReference type="EMBL" id="LVLJ01000748">
    <property type="protein sequence ID" value="OAE32706.1"/>
    <property type="molecule type" value="Genomic_DNA"/>
</dbReference>
<proteinExistence type="predicted"/>
<dbReference type="Proteomes" id="UP000077202">
    <property type="component" value="Unassembled WGS sequence"/>
</dbReference>
<reference evidence="1" key="1">
    <citation type="submission" date="2016-03" db="EMBL/GenBank/DDBJ databases">
        <title>Mechanisms controlling the formation of the plant cell surface in tip-growing cells are functionally conserved among land plants.</title>
        <authorList>
            <person name="Honkanen S."/>
            <person name="Jones V.A."/>
            <person name="Morieri G."/>
            <person name="Champion C."/>
            <person name="Hetherington A.J."/>
            <person name="Kelly S."/>
            <person name="Saint-Marcoux D."/>
            <person name="Proust H."/>
            <person name="Prescott H."/>
            <person name="Dolan L."/>
        </authorList>
    </citation>
    <scope>NUCLEOTIDE SEQUENCE [LARGE SCALE GENOMIC DNA]</scope>
    <source>
        <tissue evidence="1">Whole gametophyte</tissue>
    </source>
</reference>
<comment type="caution">
    <text evidence="1">The sequence shown here is derived from an EMBL/GenBank/DDBJ whole genome shotgun (WGS) entry which is preliminary data.</text>
</comment>